<evidence type="ECO:0000313" key="7">
    <source>
        <dbReference type="Proteomes" id="UP001287286"/>
    </source>
</evidence>
<dbReference type="SUPFAM" id="SSF54427">
    <property type="entry name" value="NTF2-like"/>
    <property type="match status" value="1"/>
</dbReference>
<keyword evidence="2" id="KW-0472">Membrane</keyword>
<organism evidence="5 6">
    <name type="scientific">Purpureocillium lilacinum</name>
    <name type="common">Paecilomyces lilacinus</name>
    <dbReference type="NCBI Taxonomy" id="33203"/>
    <lineage>
        <taxon>Eukaryota</taxon>
        <taxon>Fungi</taxon>
        <taxon>Dikarya</taxon>
        <taxon>Ascomycota</taxon>
        <taxon>Pezizomycotina</taxon>
        <taxon>Sordariomycetes</taxon>
        <taxon>Hypocreomycetidae</taxon>
        <taxon>Hypocreales</taxon>
        <taxon>Ophiocordycipitaceae</taxon>
        <taxon>Purpureocillium</taxon>
    </lineage>
</organism>
<dbReference type="Proteomes" id="UP001287286">
    <property type="component" value="Unassembled WGS sequence"/>
</dbReference>
<dbReference type="AlphaFoldDB" id="A0A2U3DSP4"/>
<feature type="domain" description="SnoaL-like" evidence="3">
    <location>
        <begin position="156"/>
        <end position="265"/>
    </location>
</feature>
<dbReference type="InterPro" id="IPR037401">
    <property type="entry name" value="SnoaL-like"/>
</dbReference>
<gene>
    <name evidence="5" type="ORF">PCL_07191</name>
    <name evidence="4" type="ORF">Purlil1_11991</name>
</gene>
<feature type="transmembrane region" description="Helical" evidence="2">
    <location>
        <begin position="114"/>
        <end position="133"/>
    </location>
</feature>
<dbReference type="InterPro" id="IPR032710">
    <property type="entry name" value="NTF2-like_dom_sf"/>
</dbReference>
<evidence type="ECO:0000313" key="6">
    <source>
        <dbReference type="Proteomes" id="UP000245956"/>
    </source>
</evidence>
<reference evidence="4" key="3">
    <citation type="submission" date="2023-11" db="EMBL/GenBank/DDBJ databases">
        <authorList>
            <person name="Beijen E."/>
            <person name="Ohm R.A."/>
        </authorList>
    </citation>
    <scope>NUCLEOTIDE SEQUENCE</scope>
    <source>
        <strain evidence="4">CBS 150709</strain>
    </source>
</reference>
<evidence type="ECO:0000313" key="4">
    <source>
        <dbReference type="EMBL" id="KAK4078420.1"/>
    </source>
</evidence>
<feature type="region of interest" description="Disordered" evidence="1">
    <location>
        <begin position="18"/>
        <end position="51"/>
    </location>
</feature>
<evidence type="ECO:0000256" key="2">
    <source>
        <dbReference type="SAM" id="Phobius"/>
    </source>
</evidence>
<dbReference type="EMBL" id="LCWV01000035">
    <property type="protein sequence ID" value="PWI65268.1"/>
    <property type="molecule type" value="Genomic_DNA"/>
</dbReference>
<name>A0A2U3DSP4_PURLI</name>
<dbReference type="EMBL" id="JAWRVI010000084">
    <property type="protein sequence ID" value="KAK4078420.1"/>
    <property type="molecule type" value="Genomic_DNA"/>
</dbReference>
<proteinExistence type="predicted"/>
<reference evidence="4 7" key="4">
    <citation type="journal article" date="2024" name="Microbiol. Resour. Announc.">
        <title>Genome annotations for the ascomycete fungi Trichoderma harzianum, Trichoderma aggressivum, and Purpureocillium lilacinum.</title>
        <authorList>
            <person name="Beijen E.P.W."/>
            <person name="Ohm R.A."/>
        </authorList>
    </citation>
    <scope>NUCLEOTIDE SEQUENCE [LARGE SCALE GENOMIC DNA]</scope>
    <source>
        <strain evidence="4 7">CBS 150709</strain>
    </source>
</reference>
<keyword evidence="2" id="KW-0812">Transmembrane</keyword>
<sequence length="292" mass="32626">MCEPRVIGWRPQPWRVPNACDSQPNIRLTPRAAEKGSPGTPRDGAEHATPSTGWHVGSCKWREIYVSLHLLYLSSGRFHQVAGSDRCWLALTVFHGRSLNHRPAPMHIAVASRLLYSVLCLALLFPFFALASPSPRCRGPRKMPSREELTRIRDNYLALWGGDLSLADKVVAQDVKLNIDRHPSANGSAPVVVNDIKAFLEFVKFARAGWETFEFKVIHWVAEGHNIAVRWKAEAIMGKDYSAPTTLKPGDPVTWNGTDFLVINDSNLIKEVNIAQDMMELFHVLGMTSVPV</sequence>
<protein>
    <recommendedName>
        <fullName evidence="3">SnoaL-like domain-containing protein</fullName>
    </recommendedName>
</protein>
<evidence type="ECO:0000259" key="3">
    <source>
        <dbReference type="Pfam" id="PF12680"/>
    </source>
</evidence>
<evidence type="ECO:0000256" key="1">
    <source>
        <dbReference type="SAM" id="MobiDB-lite"/>
    </source>
</evidence>
<accession>A0A2U3DSP4</accession>
<keyword evidence="7" id="KW-1185">Reference proteome</keyword>
<dbReference type="Gene3D" id="3.10.450.50">
    <property type="match status" value="1"/>
</dbReference>
<dbReference type="Proteomes" id="UP000245956">
    <property type="component" value="Unassembled WGS sequence"/>
</dbReference>
<reference evidence="5 6" key="2">
    <citation type="journal article" date="2016" name="Front. Microbiol.">
        <title>Genome and transcriptome sequences reveal the specific parasitism of the nematophagous Purpureocillium lilacinum 36-1.</title>
        <authorList>
            <person name="Xie J."/>
            <person name="Li S."/>
            <person name="Mo C."/>
            <person name="Xiao X."/>
            <person name="Peng D."/>
            <person name="Wang G."/>
            <person name="Xiao Y."/>
        </authorList>
    </citation>
    <scope>NUCLEOTIDE SEQUENCE [LARGE SCALE GENOMIC DNA]</scope>
    <source>
        <strain evidence="5 6">36-1</strain>
    </source>
</reference>
<keyword evidence="2" id="KW-1133">Transmembrane helix</keyword>
<comment type="caution">
    <text evidence="5">The sequence shown here is derived from an EMBL/GenBank/DDBJ whole genome shotgun (WGS) entry which is preliminary data.</text>
</comment>
<reference evidence="5" key="1">
    <citation type="submission" date="2015-05" db="EMBL/GenBank/DDBJ databases">
        <authorList>
            <person name="Wang D.B."/>
            <person name="Wang M."/>
        </authorList>
    </citation>
    <scope>NUCLEOTIDE SEQUENCE</scope>
    <source>
        <strain evidence="5">36-1</strain>
    </source>
</reference>
<evidence type="ECO:0000313" key="5">
    <source>
        <dbReference type="EMBL" id="PWI65268.1"/>
    </source>
</evidence>
<dbReference type="Pfam" id="PF12680">
    <property type="entry name" value="SnoaL_2"/>
    <property type="match status" value="1"/>
</dbReference>